<dbReference type="Proteomes" id="UP000425411">
    <property type="component" value="Chromosome"/>
</dbReference>
<evidence type="ECO:0000313" key="1">
    <source>
        <dbReference type="EMBL" id="QGS08829.1"/>
    </source>
</evidence>
<gene>
    <name evidence="1" type="ORF">FOC49_02485</name>
</gene>
<organism evidence="1 2">
    <name type="scientific">Gemella morbillorum</name>
    <dbReference type="NCBI Taxonomy" id="29391"/>
    <lineage>
        <taxon>Bacteria</taxon>
        <taxon>Bacillati</taxon>
        <taxon>Bacillota</taxon>
        <taxon>Bacilli</taxon>
        <taxon>Bacillales</taxon>
        <taxon>Gemellaceae</taxon>
        <taxon>Gemella</taxon>
    </lineage>
</organism>
<name>A0AAP9HDG4_9BACL</name>
<dbReference type="AlphaFoldDB" id="A0AAP9HDG4"/>
<proteinExistence type="predicted"/>
<reference evidence="1 2" key="1">
    <citation type="submission" date="2019-11" db="EMBL/GenBank/DDBJ databases">
        <title>FDA dAtabase for Regulatory Grade micrObial Sequences (FDA-ARGOS): Supporting development and validation of Infectious Disease Dx tests.</title>
        <authorList>
            <person name="Turner S."/>
            <person name="Byrd R."/>
            <person name="Tallon L."/>
            <person name="Sadzewicz L."/>
            <person name="Vavikolanu K."/>
            <person name="Mehta A."/>
            <person name="Aluvathingal J."/>
            <person name="Nadendla S."/>
            <person name="Myers T."/>
            <person name="Yan Y."/>
            <person name="Sichtig H."/>
        </authorList>
    </citation>
    <scope>NUCLEOTIDE SEQUENCE [LARGE SCALE GENOMIC DNA]</scope>
    <source>
        <strain evidence="1 2">FDAARGOS_741</strain>
    </source>
</reference>
<protein>
    <submittedName>
        <fullName evidence="1">Uncharacterized protein</fullName>
    </submittedName>
</protein>
<evidence type="ECO:0000313" key="2">
    <source>
        <dbReference type="Proteomes" id="UP000425411"/>
    </source>
</evidence>
<dbReference type="RefSeq" id="WP_040461676.1">
    <property type="nucleotide sequence ID" value="NZ_CP046314.1"/>
</dbReference>
<dbReference type="EMBL" id="CP046314">
    <property type="protein sequence ID" value="QGS08829.1"/>
    <property type="molecule type" value="Genomic_DNA"/>
</dbReference>
<sequence length="251" mass="30235">MQLSIKQQVKLDLVIERYTDDIAMKDGKVIEDYLNTLKCSERELLITVYIYLKRTIKSQQERNIIEKHKSKIYNLLLEKGIIKDEEQRTIGNIASENLKKPNTENAVEQRANKEKIEKLNRYKNLTEIVEALDNRLCLLIEKKESQSHVKAVDYSKERTKRSTKRYEFNSINLLSVIQKTEEQLKHYISELQQERMYLLYVFDKLSCIRTSEVYRLRYIELKTWKEISEYLRMAISWCRKQHNEYLEQLEL</sequence>
<accession>A0AAP9HDG4</accession>
<keyword evidence="2" id="KW-1185">Reference proteome</keyword>